<dbReference type="NCBIfam" id="TIGR00688">
    <property type="entry name" value="rarD"/>
    <property type="match status" value="1"/>
</dbReference>
<keyword evidence="3" id="KW-0813">Transport</keyword>
<name>A0A974NDG4_9GAMM</name>
<evidence type="ECO:0000256" key="4">
    <source>
        <dbReference type="ARBA" id="ARBA00022475"/>
    </source>
</evidence>
<keyword evidence="10" id="KW-1185">Reference proteome</keyword>
<dbReference type="InterPro" id="IPR037185">
    <property type="entry name" value="EmrE-like"/>
</dbReference>
<keyword evidence="7 8" id="KW-0472">Membrane</keyword>
<feature type="transmembrane region" description="Helical" evidence="8">
    <location>
        <begin position="272"/>
        <end position="290"/>
    </location>
</feature>
<reference evidence="9 10" key="1">
    <citation type="submission" date="2021-01" db="EMBL/GenBank/DDBJ databases">
        <title>Entomomonas sp. F2A isolated from a house cricket (Acheta domesticus).</title>
        <authorList>
            <person name="Spergser J."/>
            <person name="Busse H.-J."/>
        </authorList>
    </citation>
    <scope>NUCLEOTIDE SEQUENCE [LARGE SCALE GENOMIC DNA]</scope>
    <source>
        <strain evidence="9 10">F2A</strain>
    </source>
</reference>
<sequence length="302" mass="33816">MELSKKGMALSILASVLFACLPAYFLWLLPLTATQILALRIFWTFFALLLLLIITKQTAVFQATVKRLTSNPKLIIVLIFCAIMSTTHQAFFVWGPIANIMLDVSLGYFLAPLVLVVCGRFIYKETMRPLQLIAIILAVIGVAHQLWVAHSLSWVTAIIATTYPLYIILRRWLQIQPIPGYLLEMGIILPLAIVTIIYTNPFSTLQARPVLWLLAPGLGLLTAIALATLLASSRLLPVTLFGILSYVEPALLFAFAIIILREPLTQTDLWTYIPIWLAILFVIIDSLFILRKQMAKTAIARQ</sequence>
<feature type="transmembrane region" description="Helical" evidence="8">
    <location>
        <begin position="7"/>
        <end position="27"/>
    </location>
</feature>
<evidence type="ECO:0000256" key="5">
    <source>
        <dbReference type="ARBA" id="ARBA00022692"/>
    </source>
</evidence>
<comment type="similarity">
    <text evidence="2">Belongs to the EamA transporter family.</text>
</comment>
<dbReference type="KEGG" id="eaz:JHT90_08425"/>
<comment type="subcellular location">
    <subcellularLocation>
        <location evidence="1">Cell membrane</location>
        <topology evidence="1">Multi-pass membrane protein</topology>
    </subcellularLocation>
</comment>
<feature type="transmembrane region" description="Helical" evidence="8">
    <location>
        <begin position="238"/>
        <end position="260"/>
    </location>
</feature>
<feature type="transmembrane region" description="Helical" evidence="8">
    <location>
        <begin position="181"/>
        <end position="198"/>
    </location>
</feature>
<feature type="transmembrane region" description="Helical" evidence="8">
    <location>
        <begin position="106"/>
        <end position="123"/>
    </location>
</feature>
<gene>
    <name evidence="9" type="primary">rarD</name>
    <name evidence="9" type="ORF">JHT90_08425</name>
</gene>
<dbReference type="InterPro" id="IPR004626">
    <property type="entry name" value="RarD"/>
</dbReference>
<evidence type="ECO:0000313" key="9">
    <source>
        <dbReference type="EMBL" id="QQP84447.1"/>
    </source>
</evidence>
<keyword evidence="4" id="KW-1003">Cell membrane</keyword>
<keyword evidence="5 8" id="KW-0812">Transmembrane</keyword>
<feature type="transmembrane region" description="Helical" evidence="8">
    <location>
        <begin position="74"/>
        <end position="94"/>
    </location>
</feature>
<dbReference type="GO" id="GO:0005886">
    <property type="term" value="C:plasma membrane"/>
    <property type="evidence" value="ECO:0007669"/>
    <property type="project" value="UniProtKB-SubCell"/>
</dbReference>
<dbReference type="SUPFAM" id="SSF103481">
    <property type="entry name" value="Multidrug resistance efflux transporter EmrE"/>
    <property type="match status" value="1"/>
</dbReference>
<protein>
    <submittedName>
        <fullName evidence="9">EamA family transporter RarD</fullName>
    </submittedName>
</protein>
<evidence type="ECO:0000256" key="6">
    <source>
        <dbReference type="ARBA" id="ARBA00022989"/>
    </source>
</evidence>
<evidence type="ECO:0000256" key="8">
    <source>
        <dbReference type="SAM" id="Phobius"/>
    </source>
</evidence>
<evidence type="ECO:0000256" key="3">
    <source>
        <dbReference type="ARBA" id="ARBA00022448"/>
    </source>
</evidence>
<feature type="transmembrane region" description="Helical" evidence="8">
    <location>
        <begin position="33"/>
        <end position="54"/>
    </location>
</feature>
<evidence type="ECO:0000256" key="2">
    <source>
        <dbReference type="ARBA" id="ARBA00007362"/>
    </source>
</evidence>
<evidence type="ECO:0000313" key="10">
    <source>
        <dbReference type="Proteomes" id="UP000595278"/>
    </source>
</evidence>
<organism evidence="9 10">
    <name type="scientific">Entomomonas asaccharolytica</name>
    <dbReference type="NCBI Taxonomy" id="2785331"/>
    <lineage>
        <taxon>Bacteria</taxon>
        <taxon>Pseudomonadati</taxon>
        <taxon>Pseudomonadota</taxon>
        <taxon>Gammaproteobacteria</taxon>
        <taxon>Pseudomonadales</taxon>
        <taxon>Pseudomonadaceae</taxon>
        <taxon>Entomomonas</taxon>
    </lineage>
</organism>
<dbReference type="AlphaFoldDB" id="A0A974NDG4"/>
<feature type="transmembrane region" description="Helical" evidence="8">
    <location>
        <begin position="153"/>
        <end position="169"/>
    </location>
</feature>
<dbReference type="EMBL" id="CP067393">
    <property type="protein sequence ID" value="QQP84447.1"/>
    <property type="molecule type" value="Genomic_DNA"/>
</dbReference>
<evidence type="ECO:0000256" key="7">
    <source>
        <dbReference type="ARBA" id="ARBA00023136"/>
    </source>
</evidence>
<keyword evidence="6 8" id="KW-1133">Transmembrane helix</keyword>
<accession>A0A974NDG4</accession>
<dbReference type="PROSITE" id="PS51257">
    <property type="entry name" value="PROKAR_LIPOPROTEIN"/>
    <property type="match status" value="1"/>
</dbReference>
<feature type="transmembrane region" description="Helical" evidence="8">
    <location>
        <begin position="210"/>
        <end position="231"/>
    </location>
</feature>
<dbReference type="Proteomes" id="UP000595278">
    <property type="component" value="Chromosome"/>
</dbReference>
<proteinExistence type="inferred from homology"/>
<dbReference type="RefSeq" id="WP_201090344.1">
    <property type="nucleotide sequence ID" value="NZ_CP067393.1"/>
</dbReference>
<feature type="transmembrane region" description="Helical" evidence="8">
    <location>
        <begin position="130"/>
        <end position="147"/>
    </location>
</feature>
<evidence type="ECO:0000256" key="1">
    <source>
        <dbReference type="ARBA" id="ARBA00004651"/>
    </source>
</evidence>